<feature type="region of interest" description="Disordered" evidence="1">
    <location>
        <begin position="1"/>
        <end position="21"/>
    </location>
</feature>
<name>A0A395LMR1_9SPHN</name>
<evidence type="ECO:0000256" key="1">
    <source>
        <dbReference type="SAM" id="MobiDB-lite"/>
    </source>
</evidence>
<accession>A0A395LMR1</accession>
<reference evidence="2 3" key="1">
    <citation type="submission" date="2018-07" db="EMBL/GenBank/DDBJ databases">
        <title>Erythrobacter nanhaiensis sp. nov., a novel member of the genus Erythrobacter isolated from the South China Sea.</title>
        <authorList>
            <person name="Chen X."/>
            <person name="Liu J."/>
        </authorList>
    </citation>
    <scope>NUCLEOTIDE SEQUENCE [LARGE SCALE GENOMIC DNA]</scope>
    <source>
        <strain evidence="2 3">S-5</strain>
    </source>
</reference>
<evidence type="ECO:0000313" key="2">
    <source>
        <dbReference type="EMBL" id="RDS78232.1"/>
    </source>
</evidence>
<dbReference type="AlphaFoldDB" id="A0A395LMR1"/>
<evidence type="ECO:0000313" key="3">
    <source>
        <dbReference type="Proteomes" id="UP000254101"/>
    </source>
</evidence>
<protein>
    <submittedName>
        <fullName evidence="2">Uncharacterized protein</fullName>
    </submittedName>
</protein>
<sequence length="67" mass="7427">MTSIRTLSHEEHDLVGGGNPEMQSDLYDYWPGGYPVGDLEDRFPGGEWVGNSFYPNGAPSMPQGWSH</sequence>
<dbReference type="RefSeq" id="WP_115492455.1">
    <property type="nucleotide sequence ID" value="NZ_JACHWW010000001.1"/>
</dbReference>
<gene>
    <name evidence="2" type="ORF">DL238_11865</name>
</gene>
<organism evidence="2 3">
    <name type="scientific">Alteriqipengyuania lutimaris</name>
    <dbReference type="NCBI Taxonomy" id="1538146"/>
    <lineage>
        <taxon>Bacteria</taxon>
        <taxon>Pseudomonadati</taxon>
        <taxon>Pseudomonadota</taxon>
        <taxon>Alphaproteobacteria</taxon>
        <taxon>Sphingomonadales</taxon>
        <taxon>Erythrobacteraceae</taxon>
        <taxon>Alteriqipengyuania</taxon>
    </lineage>
</organism>
<keyword evidence="3" id="KW-1185">Reference proteome</keyword>
<dbReference type="EMBL" id="QRBB01000001">
    <property type="protein sequence ID" value="RDS78232.1"/>
    <property type="molecule type" value="Genomic_DNA"/>
</dbReference>
<dbReference type="Proteomes" id="UP000254101">
    <property type="component" value="Unassembled WGS sequence"/>
</dbReference>
<comment type="caution">
    <text evidence="2">The sequence shown here is derived from an EMBL/GenBank/DDBJ whole genome shotgun (WGS) entry which is preliminary data.</text>
</comment>
<proteinExistence type="predicted"/>